<proteinExistence type="predicted"/>
<dbReference type="Pfam" id="PF00196">
    <property type="entry name" value="GerE"/>
    <property type="match status" value="1"/>
</dbReference>
<dbReference type="InterPro" id="IPR036388">
    <property type="entry name" value="WH-like_DNA-bd_sf"/>
</dbReference>
<evidence type="ECO:0000256" key="1">
    <source>
        <dbReference type="ARBA" id="ARBA00023015"/>
    </source>
</evidence>
<comment type="caution">
    <text evidence="5">The sequence shown here is derived from an EMBL/GenBank/DDBJ whole genome shotgun (WGS) entry which is preliminary data.</text>
</comment>
<evidence type="ECO:0000256" key="2">
    <source>
        <dbReference type="ARBA" id="ARBA00023125"/>
    </source>
</evidence>
<dbReference type="PRINTS" id="PR00038">
    <property type="entry name" value="HTHLUXR"/>
</dbReference>
<keyword evidence="3" id="KW-0804">Transcription</keyword>
<reference evidence="5 6" key="1">
    <citation type="submission" date="2020-10" db="EMBL/GenBank/DDBJ databases">
        <title>Connecting structure to function with the recovery of over 1000 high-quality activated sludge metagenome-assembled genomes encoding full-length rRNA genes using long-read sequencing.</title>
        <authorList>
            <person name="Singleton C.M."/>
            <person name="Petriglieri F."/>
            <person name="Kristensen J.M."/>
            <person name="Kirkegaard R.H."/>
            <person name="Michaelsen T.Y."/>
            <person name="Andersen M.H."/>
            <person name="Karst S.M."/>
            <person name="Dueholm M.S."/>
            <person name="Nielsen P.H."/>
            <person name="Albertsen M."/>
        </authorList>
    </citation>
    <scope>NUCLEOTIDE SEQUENCE [LARGE SCALE GENOMIC DNA]</scope>
    <source>
        <strain evidence="5">EsbW_18-Q3-R4-48_BATAC.463</strain>
    </source>
</reference>
<feature type="domain" description="HTH luxR-type" evidence="4">
    <location>
        <begin position="184"/>
        <end position="249"/>
    </location>
</feature>
<dbReference type="GO" id="GO:0006355">
    <property type="term" value="P:regulation of DNA-templated transcription"/>
    <property type="evidence" value="ECO:0007669"/>
    <property type="project" value="InterPro"/>
</dbReference>
<dbReference type="InterPro" id="IPR000792">
    <property type="entry name" value="Tscrpt_reg_LuxR_C"/>
</dbReference>
<dbReference type="InterPro" id="IPR036693">
    <property type="entry name" value="TF_LuxR_autoind-bd_dom_sf"/>
</dbReference>
<dbReference type="InterPro" id="IPR016032">
    <property type="entry name" value="Sig_transdc_resp-reg_C-effctor"/>
</dbReference>
<dbReference type="Proteomes" id="UP000739411">
    <property type="component" value="Unassembled WGS sequence"/>
</dbReference>
<evidence type="ECO:0000256" key="3">
    <source>
        <dbReference type="ARBA" id="ARBA00023163"/>
    </source>
</evidence>
<dbReference type="SUPFAM" id="SSF46894">
    <property type="entry name" value="C-terminal effector domain of the bipartite response regulators"/>
    <property type="match status" value="1"/>
</dbReference>
<name>A0A935K8B8_9RHOO</name>
<gene>
    <name evidence="5" type="ORF">IPJ38_04730</name>
</gene>
<dbReference type="GO" id="GO:0003677">
    <property type="term" value="F:DNA binding"/>
    <property type="evidence" value="ECO:0007669"/>
    <property type="project" value="UniProtKB-KW"/>
</dbReference>
<dbReference type="SMART" id="SM00421">
    <property type="entry name" value="HTH_LUXR"/>
    <property type="match status" value="1"/>
</dbReference>
<dbReference type="AlphaFoldDB" id="A0A935K8B8"/>
<dbReference type="EMBL" id="JADJMS010000009">
    <property type="protein sequence ID" value="MBK7414510.1"/>
    <property type="molecule type" value="Genomic_DNA"/>
</dbReference>
<evidence type="ECO:0000313" key="6">
    <source>
        <dbReference type="Proteomes" id="UP000739411"/>
    </source>
</evidence>
<dbReference type="Gene3D" id="3.30.450.80">
    <property type="entry name" value="Transcription factor LuxR-like, autoinducer-binding domain"/>
    <property type="match status" value="1"/>
</dbReference>
<dbReference type="PANTHER" id="PTHR44688:SF16">
    <property type="entry name" value="DNA-BINDING TRANSCRIPTIONAL ACTIVATOR DEVR_DOSR"/>
    <property type="match status" value="1"/>
</dbReference>
<dbReference type="SUPFAM" id="SSF75516">
    <property type="entry name" value="Pheromone-binding domain of LuxR-like quorum-sensing transcription factors"/>
    <property type="match status" value="1"/>
</dbReference>
<keyword evidence="1" id="KW-0805">Transcription regulation</keyword>
<evidence type="ECO:0000313" key="5">
    <source>
        <dbReference type="EMBL" id="MBK7414510.1"/>
    </source>
</evidence>
<protein>
    <submittedName>
        <fullName evidence="5">LuxR family transcriptional regulator</fullName>
    </submittedName>
</protein>
<accession>A0A935K8B8</accession>
<dbReference type="Gene3D" id="1.10.10.10">
    <property type="entry name" value="Winged helix-like DNA-binding domain superfamily/Winged helix DNA-binding domain"/>
    <property type="match status" value="1"/>
</dbReference>
<dbReference type="PANTHER" id="PTHR44688">
    <property type="entry name" value="DNA-BINDING TRANSCRIPTIONAL ACTIVATOR DEVR_DOSR"/>
    <property type="match status" value="1"/>
</dbReference>
<keyword evidence="2" id="KW-0238">DNA-binding</keyword>
<dbReference type="PROSITE" id="PS50043">
    <property type="entry name" value="HTH_LUXR_2"/>
    <property type="match status" value="1"/>
</dbReference>
<organism evidence="5 6">
    <name type="scientific">Candidatus Dechloromonas phosphorivorans</name>
    <dbReference type="NCBI Taxonomy" id="2899244"/>
    <lineage>
        <taxon>Bacteria</taxon>
        <taxon>Pseudomonadati</taxon>
        <taxon>Pseudomonadota</taxon>
        <taxon>Betaproteobacteria</taxon>
        <taxon>Rhodocyclales</taxon>
        <taxon>Azonexaceae</taxon>
        <taxon>Dechloromonas</taxon>
    </lineage>
</organism>
<evidence type="ECO:0000259" key="4">
    <source>
        <dbReference type="PROSITE" id="PS50043"/>
    </source>
</evidence>
<dbReference type="CDD" id="cd06170">
    <property type="entry name" value="LuxR_C_like"/>
    <property type="match status" value="1"/>
</dbReference>
<dbReference type="Pfam" id="PF03472">
    <property type="entry name" value="Autoind_bind"/>
    <property type="match status" value="1"/>
</dbReference>
<dbReference type="InterPro" id="IPR005143">
    <property type="entry name" value="TF_LuxR_autoind-bd_dom"/>
</dbReference>
<sequence length="256" mass="28694">MRNATASSELTINPYFFYDALQQFSTASSVEEITALCRSHCKQMGFDSFVYALRIPTQFTEARVIMLKGYPDAWLDHYWENGYAASDPAVIYCGKHIVPIEWHGLLYEKQSLNAQVMNEAADFGLKSGLSMPIHSPHGELGILSLALDRNDAGARKITRHALPYAQMLAGHIHEAVRRILVSPDIETPQDLTAREAECLRWAADGKTSWEIAQLLSMSERTANFHLNNAMIKLDVCNRQHAVAKAVLRGLINPHPF</sequence>